<dbReference type="AlphaFoldDB" id="H8GLI7"/>
<gene>
    <name evidence="2" type="ORF">Metal_1571</name>
</gene>
<feature type="region of interest" description="Disordered" evidence="1">
    <location>
        <begin position="1"/>
        <end position="32"/>
    </location>
</feature>
<sequence>MPPNPMPYFEDLKDPRRETKNKLHKLSDIVSV</sequence>
<name>H8GLI7_METAL</name>
<dbReference type="Proteomes" id="UP000005090">
    <property type="component" value="Chromosome"/>
</dbReference>
<feature type="compositionally biased region" description="Basic and acidic residues" evidence="1">
    <location>
        <begin position="10"/>
        <end position="32"/>
    </location>
</feature>
<evidence type="ECO:0000256" key="1">
    <source>
        <dbReference type="SAM" id="MobiDB-lite"/>
    </source>
</evidence>
<organism evidence="2 3">
    <name type="scientific">Methylomicrobium album BG8</name>
    <dbReference type="NCBI Taxonomy" id="686340"/>
    <lineage>
        <taxon>Bacteria</taxon>
        <taxon>Pseudomonadati</taxon>
        <taxon>Pseudomonadota</taxon>
        <taxon>Gammaproteobacteria</taxon>
        <taxon>Methylococcales</taxon>
        <taxon>Methylococcaceae</taxon>
        <taxon>Methylomicrobium</taxon>
    </lineage>
</organism>
<protein>
    <submittedName>
        <fullName evidence="2">Uncharacterized protein</fullName>
    </submittedName>
</protein>
<dbReference type="EMBL" id="CM001475">
    <property type="protein sequence ID" value="EIC29352.1"/>
    <property type="molecule type" value="Genomic_DNA"/>
</dbReference>
<keyword evidence="3" id="KW-1185">Reference proteome</keyword>
<proteinExistence type="predicted"/>
<evidence type="ECO:0000313" key="2">
    <source>
        <dbReference type="EMBL" id="EIC29352.1"/>
    </source>
</evidence>
<accession>H8GLI7</accession>
<reference evidence="2 3" key="1">
    <citation type="journal article" date="2013" name="Genome Announc.">
        <title>Genome Sequence of the Obligate Gammaproteobacterial Methanotroph Methylomicrobium album Strain BG8.</title>
        <authorList>
            <person name="Kits K.D."/>
            <person name="Kalyuzhnaya M.G."/>
            <person name="Klotz M.G."/>
            <person name="Jetten M.S."/>
            <person name="Op den Camp H.J."/>
            <person name="Vuilleumier S."/>
            <person name="Bringel F."/>
            <person name="Dispirito A.A."/>
            <person name="Murrell J.C."/>
            <person name="Bruce D."/>
            <person name="Cheng J.F."/>
            <person name="Copeland A."/>
            <person name="Goodwin L."/>
            <person name="Hauser L."/>
            <person name="Lajus A."/>
            <person name="Land M.L."/>
            <person name="Lapidus A."/>
            <person name="Lucas S."/>
            <person name="Medigue C."/>
            <person name="Pitluck S."/>
            <person name="Woyke T."/>
            <person name="Zeytun A."/>
            <person name="Stein L.Y."/>
        </authorList>
    </citation>
    <scope>NUCLEOTIDE SEQUENCE [LARGE SCALE GENOMIC DNA]</scope>
    <source>
        <strain evidence="2 3">BG8</strain>
    </source>
</reference>
<dbReference type="HOGENOM" id="CLU_3390225_0_0_6"/>
<dbReference type="STRING" id="686340.Metal_1571"/>
<evidence type="ECO:0000313" key="3">
    <source>
        <dbReference type="Proteomes" id="UP000005090"/>
    </source>
</evidence>